<sequence>MNFHKHLQWAVFTTVLINAAAMFSPIINSGDAVTYATIANHIVLSHDWVKLVLDGHDWLDKPHLPFWITAFFFKLGGSGAPTYILPGFIFHLVGAYYTYRLARLLYNKQTAGLAVLIYVSIFNLMDASIEVKAETYLIGQIMPACYYWLRYDTKFRIKYLVLGALFTAMAVMTKGIFTLFTITSGMACLWIYQKQWSKFFSLKWLAALILSLLFVAPELIALHMQFNRHDGNAGLEQPVSSIRFFFWDSQFGRFFNTGPIQNHNGNPFYFVLVFLWAFLPWTIIFFAAIHAQVKSFGKSILPERAAFIFLSGAFLCTFLMFSATKFQFDYYIDIILPFAAILCAQYLNKSSISRTLFITQMSLICLLALIAIAMAIYVMNIELLAAAALILIWLMYYAYKTRAALPGFRILMYSVLAINLLYIFLTLLTAVTFMQYSVAYNAAKLFGRQSAVPIYVFQMPEVARELALYSEAPCYEIDNTEALIQAKGSYYLIARRGQEQQFHLDASRLKQIASMELVVHKTGTFNKLLRLAKGVWPLESIDFLKLSAP</sequence>
<dbReference type="GO" id="GO:0010041">
    <property type="term" value="P:response to iron(III) ion"/>
    <property type="evidence" value="ECO:0007669"/>
    <property type="project" value="TreeGrafter"/>
</dbReference>
<organism evidence="10 11">
    <name type="scientific">Candidatus Gallionella acididurans</name>
    <dbReference type="NCBI Taxonomy" id="1796491"/>
    <lineage>
        <taxon>Bacteria</taxon>
        <taxon>Pseudomonadati</taxon>
        <taxon>Pseudomonadota</taxon>
        <taxon>Betaproteobacteria</taxon>
        <taxon>Nitrosomonadales</taxon>
        <taxon>Gallionellaceae</taxon>
        <taxon>Gallionella</taxon>
    </lineage>
</organism>
<accession>A0A139BR41</accession>
<keyword evidence="5 8" id="KW-0812">Transmembrane</keyword>
<feature type="transmembrane region" description="Helical" evidence="8">
    <location>
        <begin position="159"/>
        <end position="192"/>
    </location>
</feature>
<keyword evidence="2" id="KW-1003">Cell membrane</keyword>
<keyword evidence="4 10" id="KW-0808">Transferase</keyword>
<feature type="transmembrane region" description="Helical" evidence="8">
    <location>
        <begin position="7"/>
        <end position="27"/>
    </location>
</feature>
<dbReference type="EMBL" id="LSLI01000075">
    <property type="protein sequence ID" value="KXS31431.1"/>
    <property type="molecule type" value="Genomic_DNA"/>
</dbReference>
<evidence type="ECO:0000313" key="11">
    <source>
        <dbReference type="Proteomes" id="UP000070578"/>
    </source>
</evidence>
<comment type="caution">
    <text evidence="10">The sequence shown here is derived from an EMBL/GenBank/DDBJ whole genome shotgun (WGS) entry which is preliminary data.</text>
</comment>
<evidence type="ECO:0000256" key="4">
    <source>
        <dbReference type="ARBA" id="ARBA00022679"/>
    </source>
</evidence>
<keyword evidence="6 8" id="KW-1133">Transmembrane helix</keyword>
<dbReference type="PANTHER" id="PTHR33908:SF3">
    <property type="entry name" value="UNDECAPRENYL PHOSPHATE-ALPHA-4-AMINO-4-DEOXY-L-ARABINOSE ARABINOSYL TRANSFERASE"/>
    <property type="match status" value="1"/>
</dbReference>
<dbReference type="InterPro" id="IPR038731">
    <property type="entry name" value="RgtA/B/C-like"/>
</dbReference>
<evidence type="ECO:0000259" key="9">
    <source>
        <dbReference type="Pfam" id="PF13231"/>
    </source>
</evidence>
<dbReference type="GO" id="GO:0016763">
    <property type="term" value="F:pentosyltransferase activity"/>
    <property type="evidence" value="ECO:0007669"/>
    <property type="project" value="TreeGrafter"/>
</dbReference>
<feature type="transmembrane region" description="Helical" evidence="8">
    <location>
        <begin position="80"/>
        <end position="99"/>
    </location>
</feature>
<evidence type="ECO:0000256" key="6">
    <source>
        <dbReference type="ARBA" id="ARBA00022989"/>
    </source>
</evidence>
<dbReference type="GO" id="GO:0009103">
    <property type="term" value="P:lipopolysaccharide biosynthetic process"/>
    <property type="evidence" value="ECO:0007669"/>
    <property type="project" value="UniProtKB-ARBA"/>
</dbReference>
<name>A0A139BR41_9PROT</name>
<keyword evidence="3" id="KW-0328">Glycosyltransferase</keyword>
<evidence type="ECO:0000256" key="2">
    <source>
        <dbReference type="ARBA" id="ARBA00022475"/>
    </source>
</evidence>
<dbReference type="GO" id="GO:0005886">
    <property type="term" value="C:plasma membrane"/>
    <property type="evidence" value="ECO:0007669"/>
    <property type="project" value="UniProtKB-SubCell"/>
</dbReference>
<dbReference type="AlphaFoldDB" id="A0A139BR41"/>
<dbReference type="Pfam" id="PF13231">
    <property type="entry name" value="PMT_2"/>
    <property type="match status" value="1"/>
</dbReference>
<feature type="domain" description="Glycosyltransferase RgtA/B/C/D-like" evidence="9">
    <location>
        <begin position="60"/>
        <end position="220"/>
    </location>
</feature>
<evidence type="ECO:0000256" key="3">
    <source>
        <dbReference type="ARBA" id="ARBA00022676"/>
    </source>
</evidence>
<protein>
    <submittedName>
        <fullName evidence="10">Glycosyl transferase family 39</fullName>
    </submittedName>
</protein>
<reference evidence="10 11" key="1">
    <citation type="submission" date="2016-02" db="EMBL/GenBank/DDBJ databases">
        <authorList>
            <person name="Wen L."/>
            <person name="He K."/>
            <person name="Yang H."/>
        </authorList>
    </citation>
    <scope>NUCLEOTIDE SEQUENCE [LARGE SCALE GENOMIC DNA]</scope>
    <source>
        <strain evidence="10">ShG14-8</strain>
    </source>
</reference>
<feature type="transmembrane region" description="Helical" evidence="8">
    <location>
        <begin position="268"/>
        <end position="293"/>
    </location>
</feature>
<gene>
    <name evidence="10" type="ORF">AWT59_2436</name>
</gene>
<evidence type="ECO:0000313" key="10">
    <source>
        <dbReference type="EMBL" id="KXS31431.1"/>
    </source>
</evidence>
<dbReference type="PANTHER" id="PTHR33908">
    <property type="entry name" value="MANNOSYLTRANSFERASE YKCB-RELATED"/>
    <property type="match status" value="1"/>
</dbReference>
<comment type="subcellular location">
    <subcellularLocation>
        <location evidence="1">Cell membrane</location>
        <topology evidence="1">Multi-pass membrane protein</topology>
    </subcellularLocation>
</comment>
<dbReference type="InterPro" id="IPR050297">
    <property type="entry name" value="LipidA_mod_glycosyltrf_83"/>
</dbReference>
<evidence type="ECO:0000256" key="7">
    <source>
        <dbReference type="ARBA" id="ARBA00023136"/>
    </source>
</evidence>
<feature type="transmembrane region" description="Helical" evidence="8">
    <location>
        <begin position="411"/>
        <end position="434"/>
    </location>
</feature>
<dbReference type="Proteomes" id="UP000070578">
    <property type="component" value="Unassembled WGS sequence"/>
</dbReference>
<evidence type="ECO:0000256" key="8">
    <source>
        <dbReference type="SAM" id="Phobius"/>
    </source>
</evidence>
<feature type="transmembrane region" description="Helical" evidence="8">
    <location>
        <begin position="305"/>
        <end position="324"/>
    </location>
</feature>
<evidence type="ECO:0000256" key="5">
    <source>
        <dbReference type="ARBA" id="ARBA00022692"/>
    </source>
</evidence>
<dbReference type="PATRIC" id="fig|1796491.3.peg.2658"/>
<keyword evidence="7 8" id="KW-0472">Membrane</keyword>
<feature type="transmembrane region" description="Helical" evidence="8">
    <location>
        <begin position="204"/>
        <end position="226"/>
    </location>
</feature>
<evidence type="ECO:0000256" key="1">
    <source>
        <dbReference type="ARBA" id="ARBA00004651"/>
    </source>
</evidence>
<feature type="transmembrane region" description="Helical" evidence="8">
    <location>
        <begin position="383"/>
        <end position="399"/>
    </location>
</feature>
<feature type="transmembrane region" description="Helical" evidence="8">
    <location>
        <begin position="355"/>
        <end position="377"/>
    </location>
</feature>
<reference evidence="10 11" key="2">
    <citation type="submission" date="2016-03" db="EMBL/GenBank/DDBJ databases">
        <title>New uncultured bacterium of the family Gallionellaceae from acid mine drainage: description and reconstruction of genome based on metagenomic analysis of microbial community.</title>
        <authorList>
            <person name="Kadnikov V."/>
            <person name="Ivasenko D."/>
            <person name="Beletsky A."/>
            <person name="Mardanov A."/>
            <person name="Danilova E."/>
            <person name="Pimenov N."/>
            <person name="Karnachuk O."/>
            <person name="Ravin N."/>
        </authorList>
    </citation>
    <scope>NUCLEOTIDE SEQUENCE [LARGE SCALE GENOMIC DNA]</scope>
    <source>
        <strain evidence="10">ShG14-8</strain>
    </source>
</reference>
<proteinExistence type="predicted"/>